<dbReference type="SMART" id="SM00448">
    <property type="entry name" value="REC"/>
    <property type="match status" value="1"/>
</dbReference>
<proteinExistence type="predicted"/>
<dbReference type="InterPro" id="IPR050595">
    <property type="entry name" value="Bact_response_regulator"/>
</dbReference>
<evidence type="ECO:0000259" key="3">
    <source>
        <dbReference type="PROSITE" id="PS50110"/>
    </source>
</evidence>
<dbReference type="Gene3D" id="3.40.50.2300">
    <property type="match status" value="1"/>
</dbReference>
<sequence length="121" mass="13217">MPILEALKVTIHIVEDDPGVRDALVLLLKSLGHQAVAYPDAETFFRQEPPGSGDTIIIDLLLPGISGVKVIRWLQHLANPPAIIAISGQPQSAIEAQFRGMEIPRLLRKPLTEDILTQELG</sequence>
<reference evidence="4" key="1">
    <citation type="journal article" date="2015" name="Genome Announc.">
        <title>Complete Genome Sequence of the Bacteriochlorophyll b-Producing Photosynthetic Bacterium Blastochloris viridis.</title>
        <authorList>
            <person name="Tsukatani Y."/>
            <person name="Hirose Y."/>
            <person name="Harada J."/>
            <person name="Misawa N."/>
            <person name="Mori K."/>
            <person name="Inoue K."/>
            <person name="Tamiaki H."/>
        </authorList>
    </citation>
    <scope>NUCLEOTIDE SEQUENCE [LARGE SCALE GENOMIC DNA]</scope>
    <source>
        <strain evidence="4">DSM 133</strain>
    </source>
</reference>
<dbReference type="SUPFAM" id="SSF52172">
    <property type="entry name" value="CheY-like"/>
    <property type="match status" value="1"/>
</dbReference>
<dbReference type="EMBL" id="AP014854">
    <property type="protein sequence ID" value="BAR98385.1"/>
    <property type="molecule type" value="Genomic_DNA"/>
</dbReference>
<dbReference type="Pfam" id="PF00072">
    <property type="entry name" value="Response_reg"/>
    <property type="match status" value="1"/>
</dbReference>
<dbReference type="InterPro" id="IPR011006">
    <property type="entry name" value="CheY-like_superfamily"/>
</dbReference>
<evidence type="ECO:0000256" key="1">
    <source>
        <dbReference type="ARBA" id="ARBA00022553"/>
    </source>
</evidence>
<keyword evidence="1 2" id="KW-0597">Phosphoprotein</keyword>
<feature type="modified residue" description="4-aspartylphosphate" evidence="2">
    <location>
        <position position="59"/>
    </location>
</feature>
<feature type="domain" description="Response regulatory" evidence="3">
    <location>
        <begin position="10"/>
        <end position="121"/>
    </location>
</feature>
<dbReference type="PANTHER" id="PTHR44591:SF25">
    <property type="entry name" value="CHEMOTAXIS TWO-COMPONENT RESPONSE REGULATOR"/>
    <property type="match status" value="1"/>
</dbReference>
<protein>
    <submittedName>
        <fullName evidence="4">Two-component nitrogen fixation transcriptional regulator FixJ</fullName>
    </submittedName>
</protein>
<dbReference type="AlphaFoldDB" id="A0A182CYS9"/>
<name>A0A182CYS9_BLAVI</name>
<gene>
    <name evidence="4" type="ORF">BV133_792</name>
</gene>
<organism evidence="4">
    <name type="scientific">Blastochloris viridis</name>
    <name type="common">Rhodopseudomonas viridis</name>
    <dbReference type="NCBI Taxonomy" id="1079"/>
    <lineage>
        <taxon>Bacteria</taxon>
        <taxon>Pseudomonadati</taxon>
        <taxon>Pseudomonadota</taxon>
        <taxon>Alphaproteobacteria</taxon>
        <taxon>Hyphomicrobiales</taxon>
        <taxon>Blastochloridaceae</taxon>
        <taxon>Blastochloris</taxon>
    </lineage>
</organism>
<dbReference type="PANTHER" id="PTHR44591">
    <property type="entry name" value="STRESS RESPONSE REGULATOR PROTEIN 1"/>
    <property type="match status" value="1"/>
</dbReference>
<dbReference type="RefSeq" id="WP_236823670.1">
    <property type="nucleotide sequence ID" value="NZ_AP014854.2"/>
</dbReference>
<dbReference type="InterPro" id="IPR001789">
    <property type="entry name" value="Sig_transdc_resp-reg_receiver"/>
</dbReference>
<dbReference type="PROSITE" id="PS50110">
    <property type="entry name" value="RESPONSE_REGULATORY"/>
    <property type="match status" value="1"/>
</dbReference>
<accession>A0A182CYS9</accession>
<evidence type="ECO:0000256" key="2">
    <source>
        <dbReference type="PROSITE-ProRule" id="PRU00169"/>
    </source>
</evidence>
<dbReference type="GO" id="GO:0000160">
    <property type="term" value="P:phosphorelay signal transduction system"/>
    <property type="evidence" value="ECO:0007669"/>
    <property type="project" value="InterPro"/>
</dbReference>
<evidence type="ECO:0000313" key="4">
    <source>
        <dbReference type="EMBL" id="BAR98385.1"/>
    </source>
</evidence>